<organism evidence="1 2">
    <name type="scientific">Ceraceosorus bombacis</name>
    <dbReference type="NCBI Taxonomy" id="401625"/>
    <lineage>
        <taxon>Eukaryota</taxon>
        <taxon>Fungi</taxon>
        <taxon>Dikarya</taxon>
        <taxon>Basidiomycota</taxon>
        <taxon>Ustilaginomycotina</taxon>
        <taxon>Exobasidiomycetes</taxon>
        <taxon>Ceraceosorales</taxon>
        <taxon>Ceraceosoraceae</taxon>
        <taxon>Ceraceosorus</taxon>
    </lineage>
</organism>
<evidence type="ECO:0000313" key="1">
    <source>
        <dbReference type="EMBL" id="CEH15157.1"/>
    </source>
</evidence>
<dbReference type="EMBL" id="CCYA01000252">
    <property type="protein sequence ID" value="CEH15157.1"/>
    <property type="molecule type" value="Genomic_DNA"/>
</dbReference>
<evidence type="ECO:0000313" key="2">
    <source>
        <dbReference type="Proteomes" id="UP000054845"/>
    </source>
</evidence>
<dbReference type="Proteomes" id="UP000054845">
    <property type="component" value="Unassembled WGS sequence"/>
</dbReference>
<dbReference type="AlphaFoldDB" id="A0A0P1BG52"/>
<proteinExistence type="predicted"/>
<keyword evidence="2" id="KW-1185">Reference proteome</keyword>
<name>A0A0P1BG52_9BASI</name>
<accession>A0A0P1BG52</accession>
<sequence>MASSPRLTYNQDVIKESIKELCANGSSYGHFHGHEKLDDQVLLKCLARTLEKKHYGFNHVKDSGRTAALNLNEVATS</sequence>
<reference evidence="1 2" key="1">
    <citation type="submission" date="2014-09" db="EMBL/GenBank/DDBJ databases">
        <authorList>
            <person name="Magalhaes I.L.F."/>
            <person name="Oliveira U."/>
            <person name="Santos F.R."/>
            <person name="Vidigal T.H.D.A."/>
            <person name="Brescovit A.D."/>
            <person name="Santos A.J."/>
        </authorList>
    </citation>
    <scope>NUCLEOTIDE SEQUENCE [LARGE SCALE GENOMIC DNA]</scope>
</reference>
<protein>
    <submittedName>
        <fullName evidence="1">Uncharacterized protein</fullName>
    </submittedName>
</protein>